<dbReference type="Proteomes" id="UP000594262">
    <property type="component" value="Unplaced"/>
</dbReference>
<evidence type="ECO:0000256" key="1">
    <source>
        <dbReference type="SAM" id="MobiDB-lite"/>
    </source>
</evidence>
<dbReference type="EnsemblMetazoa" id="CLYHEMT002720.1">
    <property type="protein sequence ID" value="CLYHEMP002720.1"/>
    <property type="gene ID" value="CLYHEMG002720"/>
</dbReference>
<protein>
    <submittedName>
        <fullName evidence="3">Uncharacterized protein</fullName>
    </submittedName>
</protein>
<evidence type="ECO:0000313" key="4">
    <source>
        <dbReference type="Proteomes" id="UP000594262"/>
    </source>
</evidence>
<keyword evidence="4" id="KW-1185">Reference proteome</keyword>
<accession>A0A7M5V317</accession>
<feature type="region of interest" description="Disordered" evidence="1">
    <location>
        <begin position="463"/>
        <end position="499"/>
    </location>
</feature>
<feature type="signal peptide" evidence="2">
    <location>
        <begin position="1"/>
        <end position="20"/>
    </location>
</feature>
<feature type="chain" id="PRO_5029787901" evidence="2">
    <location>
        <begin position="21"/>
        <end position="499"/>
    </location>
</feature>
<organism evidence="3 4">
    <name type="scientific">Clytia hemisphaerica</name>
    <dbReference type="NCBI Taxonomy" id="252671"/>
    <lineage>
        <taxon>Eukaryota</taxon>
        <taxon>Metazoa</taxon>
        <taxon>Cnidaria</taxon>
        <taxon>Hydrozoa</taxon>
        <taxon>Hydroidolina</taxon>
        <taxon>Leptothecata</taxon>
        <taxon>Obeliida</taxon>
        <taxon>Clytiidae</taxon>
        <taxon>Clytia</taxon>
    </lineage>
</organism>
<name>A0A7M5V317_9CNID</name>
<sequence>MEKTRLLFLIFALCIVSTLCSRGCPSTWFCCLARPETMKGTCYATGYVPGGNKVILEPIEAPQAVLQDHSIGIVANKLGYVLDTGGAMADIVALTEKFEPWGKFLAGGLGVWGSIIGVVANIGTPTPDDIIAACNEALSELTDEVNQQFDNMQAYVDQAILQADKELMNLDYRQYHNYFTDCVNEVTEKDMWSCVQEAERLSGSDHAKFLRYEEKMNQEGWVATPDDVKRMEVLFLTFRDYAQLRMMIYLTLTGYYQNQTDNEDAAKLAKRYLQDLRDDIALYIKYTNFVYKTISDMHNVQDTFLQNNIGCDDVQEVHEGWNVHTWDRLYCRYLFSPMLISTETCDYNGEVRAKSDCPCPHKEDGRDYCELYWTVEGKSDSWNVIREDGYWFIKPKFDNYTSQMKESVSNYWKPQVIDNCLPNWQKLYDQVVVKLQDYENVRAVEKSEVLSMKSKAKLYEAKERRSKIGEEWGKGPAPKLATESTPFVGRGSKPVHNEL</sequence>
<proteinExistence type="predicted"/>
<dbReference type="OrthoDB" id="5987785at2759"/>
<dbReference type="GeneID" id="136817212"/>
<keyword evidence="2" id="KW-0732">Signal</keyword>
<dbReference type="RefSeq" id="XP_066929653.1">
    <property type="nucleotide sequence ID" value="XM_067073552.1"/>
</dbReference>
<evidence type="ECO:0000313" key="3">
    <source>
        <dbReference type="EnsemblMetazoa" id="CLYHEMP002720.1"/>
    </source>
</evidence>
<feature type="compositionally biased region" description="Basic and acidic residues" evidence="1">
    <location>
        <begin position="463"/>
        <end position="473"/>
    </location>
</feature>
<evidence type="ECO:0000256" key="2">
    <source>
        <dbReference type="SAM" id="SignalP"/>
    </source>
</evidence>
<dbReference type="AlphaFoldDB" id="A0A7M5V317"/>
<reference evidence="3" key="1">
    <citation type="submission" date="2021-01" db="UniProtKB">
        <authorList>
            <consortium name="EnsemblMetazoa"/>
        </authorList>
    </citation>
    <scope>IDENTIFICATION</scope>
</reference>